<dbReference type="NCBIfam" id="TIGR02037">
    <property type="entry name" value="degP_htrA_DO"/>
    <property type="match status" value="1"/>
</dbReference>
<sequence length="489" mass="53145">MGLQVKPTGWLTVIITVTALTAAGFFLMPRPHATSAAGNQPEQQAMVPANFTQLAEQAGPAVVNIRTVKTVDNGGQVFRHFFGPQGPNQGSPFDEFFDRFFDQQDPREFKQRSLGSGFILDRQGHIVTNNHVIENADQIQVKLKNGNEYDAEIIGTDPNTDLALIKIEADEKLPSLELGDSSDMKIGQWVVAIGNPFGLEHTVTAGIVSAKGRVIGAGPYDDFIQTDASINPGNSGGPLLNMNGEVIGINTAIVAGGKGIGFAIPSGLAKNIITELKESGEVTRGWLGVAIQELNDELKQYYDVNQGVMITQVFKGDPADKAGIKPNDIITEVNGKDVDSPRELSRRIAAIKPGQKAEIKLIREGKTRTFNVEVAKREEEKLADRSRGQTPGSNQEAELGLDVTDLNREMAKQLNLEEVRGVIVTQVARDSKAAEAGFQKGDIIREINHEKIGSVSDFRKIIQDVESGQTLSFYVLRPRQGITIIKLTK</sequence>
<evidence type="ECO:0000256" key="8">
    <source>
        <dbReference type="ARBA" id="ARBA00022737"/>
    </source>
</evidence>
<comment type="similarity">
    <text evidence="3">Belongs to the peptidase S1C family.</text>
</comment>
<dbReference type="CDD" id="cd10839">
    <property type="entry name" value="cpPDZ1_DegP-like"/>
    <property type="match status" value="1"/>
</dbReference>
<feature type="binding site" evidence="15">
    <location>
        <begin position="251"/>
        <end position="255"/>
    </location>
    <ligand>
        <name>substrate</name>
    </ligand>
</feature>
<comment type="subcellular location">
    <subcellularLocation>
        <location evidence="2">Periplasm</location>
    </subcellularLocation>
</comment>
<keyword evidence="8" id="KW-0677">Repeat</keyword>
<dbReference type="PANTHER" id="PTHR22939">
    <property type="entry name" value="SERINE PROTEASE FAMILY S1C HTRA-RELATED"/>
    <property type="match status" value="1"/>
</dbReference>
<dbReference type="PANTHER" id="PTHR22939:SF130">
    <property type="entry name" value="PERIPLASMIC SERINE ENDOPROTEASE DEGP-LIKE-RELATED"/>
    <property type="match status" value="1"/>
</dbReference>
<evidence type="ECO:0000256" key="11">
    <source>
        <dbReference type="ARBA" id="ARBA00022825"/>
    </source>
</evidence>
<name>A0A7W0C8N4_9BACT</name>
<evidence type="ECO:0000256" key="10">
    <source>
        <dbReference type="ARBA" id="ARBA00022801"/>
    </source>
</evidence>
<dbReference type="EC" id="3.4.21.107" evidence="4"/>
<feature type="binding site" evidence="15">
    <location>
        <position position="131"/>
    </location>
    <ligand>
        <name>substrate</name>
    </ligand>
</feature>
<accession>A0A7W0C8N4</accession>
<dbReference type="Proteomes" id="UP000525298">
    <property type="component" value="Unassembled WGS sequence"/>
</dbReference>
<evidence type="ECO:0000256" key="14">
    <source>
        <dbReference type="PIRSR" id="PIRSR611782-1"/>
    </source>
</evidence>
<evidence type="ECO:0000256" key="16">
    <source>
        <dbReference type="SAM" id="MobiDB-lite"/>
    </source>
</evidence>
<dbReference type="RefSeq" id="WP_181550811.1">
    <property type="nucleotide sequence ID" value="NZ_JACDUS010000003.1"/>
</dbReference>
<dbReference type="AlphaFoldDB" id="A0A7W0C8N4"/>
<dbReference type="FunFam" id="2.40.10.120:FF:000007">
    <property type="entry name" value="Periplasmic serine endoprotease DegP-like"/>
    <property type="match status" value="1"/>
</dbReference>
<evidence type="ECO:0000256" key="13">
    <source>
        <dbReference type="ARBA" id="ARBA00032850"/>
    </source>
</evidence>
<feature type="region of interest" description="Disordered" evidence="16">
    <location>
        <begin position="380"/>
        <end position="401"/>
    </location>
</feature>
<dbReference type="PROSITE" id="PS50106">
    <property type="entry name" value="PDZ"/>
    <property type="match status" value="2"/>
</dbReference>
<feature type="active site" description="Charge relay system" evidence="14">
    <location>
        <position position="161"/>
    </location>
</feature>
<dbReference type="InterPro" id="IPR001478">
    <property type="entry name" value="PDZ"/>
</dbReference>
<feature type="binding site" evidence="15">
    <location>
        <position position="161"/>
    </location>
    <ligand>
        <name>substrate</name>
    </ligand>
</feature>
<dbReference type="GO" id="GO:0004252">
    <property type="term" value="F:serine-type endopeptidase activity"/>
    <property type="evidence" value="ECO:0007669"/>
    <property type="project" value="InterPro"/>
</dbReference>
<dbReference type="InterPro" id="IPR043504">
    <property type="entry name" value="Peptidase_S1_PA_chymotrypsin"/>
</dbReference>
<dbReference type="GO" id="GO:0042597">
    <property type="term" value="C:periplasmic space"/>
    <property type="evidence" value="ECO:0007669"/>
    <property type="project" value="UniProtKB-SubCell"/>
</dbReference>
<keyword evidence="11" id="KW-0720">Serine protease</keyword>
<evidence type="ECO:0000256" key="5">
    <source>
        <dbReference type="ARBA" id="ARBA00013958"/>
    </source>
</evidence>
<dbReference type="Pfam" id="PF13365">
    <property type="entry name" value="Trypsin_2"/>
    <property type="match status" value="1"/>
</dbReference>
<dbReference type="InterPro" id="IPR001940">
    <property type="entry name" value="Peptidase_S1C"/>
</dbReference>
<feature type="active site" description="Charge relay system" evidence="14">
    <location>
        <position position="235"/>
    </location>
</feature>
<evidence type="ECO:0000313" key="19">
    <source>
        <dbReference type="Proteomes" id="UP000525298"/>
    </source>
</evidence>
<evidence type="ECO:0000256" key="12">
    <source>
        <dbReference type="ARBA" id="ARBA00023016"/>
    </source>
</evidence>
<evidence type="ECO:0000256" key="4">
    <source>
        <dbReference type="ARBA" id="ARBA00013035"/>
    </source>
</evidence>
<keyword evidence="19" id="KW-1185">Reference proteome</keyword>
<evidence type="ECO:0000256" key="2">
    <source>
        <dbReference type="ARBA" id="ARBA00004418"/>
    </source>
</evidence>
<keyword evidence="6 18" id="KW-0645">Protease</keyword>
<comment type="catalytic activity">
    <reaction evidence="1">
        <text>Acts on substrates that are at least partially unfolded. The cleavage site P1 residue is normally between a pair of hydrophobic residues, such as Val-|-Val.</text>
        <dbReference type="EC" id="3.4.21.107"/>
    </reaction>
</comment>
<evidence type="ECO:0000256" key="15">
    <source>
        <dbReference type="PIRSR" id="PIRSR611782-2"/>
    </source>
</evidence>
<evidence type="ECO:0000313" key="18">
    <source>
        <dbReference type="EMBL" id="MBA2881157.1"/>
    </source>
</evidence>
<evidence type="ECO:0000256" key="6">
    <source>
        <dbReference type="ARBA" id="ARBA00022670"/>
    </source>
</evidence>
<feature type="domain" description="PDZ" evidence="17">
    <location>
        <begin position="271"/>
        <end position="340"/>
    </location>
</feature>
<dbReference type="Gene3D" id="2.30.42.10">
    <property type="match status" value="2"/>
</dbReference>
<dbReference type="SUPFAM" id="SSF50494">
    <property type="entry name" value="Trypsin-like serine proteases"/>
    <property type="match status" value="1"/>
</dbReference>
<dbReference type="Pfam" id="PF13180">
    <property type="entry name" value="PDZ_2"/>
    <property type="match status" value="2"/>
</dbReference>
<dbReference type="GO" id="GO:0006508">
    <property type="term" value="P:proteolysis"/>
    <property type="evidence" value="ECO:0007669"/>
    <property type="project" value="UniProtKB-KW"/>
</dbReference>
<dbReference type="InterPro" id="IPR009003">
    <property type="entry name" value="Peptidase_S1_PA"/>
</dbReference>
<dbReference type="InterPro" id="IPR036034">
    <property type="entry name" value="PDZ_sf"/>
</dbReference>
<feature type="binding site" evidence="15">
    <location>
        <begin position="233"/>
        <end position="235"/>
    </location>
    <ligand>
        <name>substrate</name>
    </ligand>
</feature>
<dbReference type="PRINTS" id="PR00834">
    <property type="entry name" value="PROTEASES2C"/>
</dbReference>
<dbReference type="SUPFAM" id="SSF50156">
    <property type="entry name" value="PDZ domain-like"/>
    <property type="match status" value="2"/>
</dbReference>
<protein>
    <recommendedName>
        <fullName evidence="5">Probable periplasmic serine endoprotease DegP-like</fullName>
        <ecNumber evidence="4">3.4.21.107</ecNumber>
    </recommendedName>
    <alternativeName>
        <fullName evidence="13">Protease Do</fullName>
    </alternativeName>
</protein>
<reference evidence="18 19" key="1">
    <citation type="submission" date="2020-07" db="EMBL/GenBank/DDBJ databases">
        <title>Genomic Encyclopedia of Type Strains, Phase IV (KMG-IV): sequencing the most valuable type-strain genomes for metagenomic binning, comparative biology and taxonomic classification.</title>
        <authorList>
            <person name="Goeker M."/>
        </authorList>
    </citation>
    <scope>NUCLEOTIDE SEQUENCE [LARGE SCALE GENOMIC DNA]</scope>
    <source>
        <strain evidence="18 19">DSM 17721</strain>
    </source>
</reference>
<gene>
    <name evidence="18" type="ORF">HNR65_001483</name>
</gene>
<feature type="domain" description="PDZ" evidence="17">
    <location>
        <begin position="379"/>
        <end position="479"/>
    </location>
</feature>
<evidence type="ECO:0000256" key="3">
    <source>
        <dbReference type="ARBA" id="ARBA00010541"/>
    </source>
</evidence>
<dbReference type="Gene3D" id="2.40.10.10">
    <property type="entry name" value="Trypsin-like serine proteases"/>
    <property type="match status" value="2"/>
</dbReference>
<comment type="caution">
    <text evidence="18">The sequence shown here is derived from an EMBL/GenBank/DDBJ whole genome shotgun (WGS) entry which is preliminary data.</text>
</comment>
<proteinExistence type="inferred from homology"/>
<dbReference type="EMBL" id="JACDUS010000003">
    <property type="protein sequence ID" value="MBA2881157.1"/>
    <property type="molecule type" value="Genomic_DNA"/>
</dbReference>
<keyword evidence="10 18" id="KW-0378">Hydrolase</keyword>
<keyword evidence="9" id="KW-0574">Periplasm</keyword>
<dbReference type="InterPro" id="IPR011782">
    <property type="entry name" value="Pept_S1C_Do"/>
</dbReference>
<dbReference type="SMART" id="SM00228">
    <property type="entry name" value="PDZ"/>
    <property type="match status" value="2"/>
</dbReference>
<evidence type="ECO:0000256" key="1">
    <source>
        <dbReference type="ARBA" id="ARBA00001772"/>
    </source>
</evidence>
<evidence type="ECO:0000256" key="7">
    <source>
        <dbReference type="ARBA" id="ARBA00022729"/>
    </source>
</evidence>
<feature type="active site" description="Charge relay system" evidence="14">
    <location>
        <position position="131"/>
    </location>
</feature>
<organism evidence="18 19">
    <name type="scientific">Desulfosalsimonas propionicica</name>
    <dbReference type="NCBI Taxonomy" id="332175"/>
    <lineage>
        <taxon>Bacteria</taxon>
        <taxon>Pseudomonadati</taxon>
        <taxon>Thermodesulfobacteriota</taxon>
        <taxon>Desulfobacteria</taxon>
        <taxon>Desulfobacterales</taxon>
        <taxon>Desulfosalsimonadaceae</taxon>
        <taxon>Desulfosalsimonas</taxon>
    </lineage>
</organism>
<evidence type="ECO:0000256" key="9">
    <source>
        <dbReference type="ARBA" id="ARBA00022764"/>
    </source>
</evidence>
<keyword evidence="12" id="KW-0346">Stress response</keyword>
<evidence type="ECO:0000259" key="17">
    <source>
        <dbReference type="PROSITE" id="PS50106"/>
    </source>
</evidence>
<keyword evidence="7" id="KW-0732">Signal</keyword>